<accession>A0A0D3MSV0</accession>
<organism evidence="1 2">
    <name type="scientific">Lactococcus phage WRP3</name>
    <dbReference type="NCBI Taxonomy" id="1560313"/>
    <lineage>
        <taxon>Viruses</taxon>
        <taxon>Duplodnaviria</taxon>
        <taxon>Heunggongvirae</taxon>
        <taxon>Uroviricota</taxon>
        <taxon>Caudoviricetes</taxon>
        <taxon>Audreyjarvisvirus</taxon>
        <taxon>Audreyjarvisvirus WRP3</taxon>
    </lineage>
</organism>
<dbReference type="KEGG" id="vg:24722358"/>
<dbReference type="GeneID" id="24722358"/>
<dbReference type="Proteomes" id="UP000032686">
    <property type="component" value="Segment"/>
</dbReference>
<reference evidence="1 2" key="1">
    <citation type="journal article" date="2015" name="Appl. Environ. Microbiol.">
        <title>Lactococcal 949 group phages recognize a carbohydrate receptor on the host cell surface.</title>
        <authorList>
            <person name="Mahony J."/>
            <person name="Randazzo W."/>
            <person name="Neve H."/>
            <person name="Settanni L."/>
            <person name="van Sinderen D."/>
        </authorList>
    </citation>
    <scope>NUCLEOTIDE SEQUENCE [LARGE SCALE GENOMIC DNA]</scope>
    <source>
        <strain evidence="1">WRP3</strain>
    </source>
</reference>
<dbReference type="RefSeq" id="YP_009147749.1">
    <property type="nucleotide sequence ID" value="NC_027341.1"/>
</dbReference>
<name>A0A0D3MSV0_9CAUD</name>
<protein>
    <submittedName>
        <fullName evidence="1">Uncharacterized protein</fullName>
    </submittedName>
</protein>
<keyword evidence="2" id="KW-1185">Reference proteome</keyword>
<evidence type="ECO:0000313" key="2">
    <source>
        <dbReference type="Proteomes" id="UP000032686"/>
    </source>
</evidence>
<sequence>MEKEVTYLVVINIGITERMTKEFPDEKSALLEVERLKTDTSFNEATFKAIRRTVIEETIKH</sequence>
<dbReference type="EMBL" id="KM677185">
    <property type="protein sequence ID" value="AIX12595.1"/>
    <property type="molecule type" value="Genomic_DNA"/>
</dbReference>
<evidence type="ECO:0000313" key="1">
    <source>
        <dbReference type="EMBL" id="AIX12595.1"/>
    </source>
</evidence>
<gene>
    <name evidence="1" type="ORF">WRP3_092</name>
</gene>
<proteinExistence type="predicted"/>